<evidence type="ECO:0000256" key="3">
    <source>
        <dbReference type="ARBA" id="ARBA00022691"/>
    </source>
</evidence>
<protein>
    <submittedName>
        <fullName evidence="5">Sugar isomerase, KpsF/GutQ</fullName>
    </submittedName>
</protein>
<dbReference type="AlphaFoldDB" id="A0A0F8X1L2"/>
<dbReference type="EMBL" id="JZBS01002735">
    <property type="protein sequence ID" value="KKK17457.1"/>
    <property type="molecule type" value="Genomic_DNA"/>
</dbReference>
<reference evidence="5 6" key="1">
    <citation type="submission" date="2015-02" db="EMBL/GenBank/DDBJ databases">
        <title>Draft Genome Sequences of Two Closely-Related Aflatoxigenic Aspergillus Species Obtained from the Cote d'Ivoire.</title>
        <authorList>
            <person name="Moore G.G."/>
            <person name="Beltz S.B."/>
            <person name="Mack B.M."/>
        </authorList>
    </citation>
    <scope>NUCLEOTIDE SEQUENCE [LARGE SCALE GENOMIC DNA]</scope>
    <source>
        <strain evidence="5 6">SRRC1468</strain>
    </source>
</reference>
<dbReference type="Gene3D" id="3.40.50.10490">
    <property type="entry name" value="Glucose-6-phosphate isomerase like protein, domain 1"/>
    <property type="match status" value="1"/>
</dbReference>
<dbReference type="NCBIfam" id="TIGR01934">
    <property type="entry name" value="MenG_MenH_UbiE"/>
    <property type="match status" value="1"/>
</dbReference>
<dbReference type="PANTHER" id="PTHR38418:SF2">
    <property type="entry name" value="SUGAR ISOMERASE, KPSF_GUTQ (AFU_ORTHOLOGUE AFUA_6G08860)"/>
    <property type="match status" value="1"/>
</dbReference>
<name>A0A0F8X1L2_9EURO</name>
<dbReference type="GO" id="GO:0008168">
    <property type="term" value="F:methyltransferase activity"/>
    <property type="evidence" value="ECO:0007669"/>
    <property type="project" value="UniProtKB-KW"/>
</dbReference>
<evidence type="ECO:0000256" key="1">
    <source>
        <dbReference type="ARBA" id="ARBA00022603"/>
    </source>
</evidence>
<feature type="non-terminal residue" evidence="5">
    <location>
        <position position="1"/>
    </location>
</feature>
<organism evidence="5 6">
    <name type="scientific">Aspergillus rambellii</name>
    <dbReference type="NCBI Taxonomy" id="308745"/>
    <lineage>
        <taxon>Eukaryota</taxon>
        <taxon>Fungi</taxon>
        <taxon>Dikarya</taxon>
        <taxon>Ascomycota</taxon>
        <taxon>Pezizomycotina</taxon>
        <taxon>Eurotiomycetes</taxon>
        <taxon>Eurotiomycetidae</taxon>
        <taxon>Eurotiales</taxon>
        <taxon>Aspergillaceae</taxon>
        <taxon>Aspergillus</taxon>
        <taxon>Aspergillus subgen. Nidulantes</taxon>
    </lineage>
</organism>
<dbReference type="GO" id="GO:0032259">
    <property type="term" value="P:methylation"/>
    <property type="evidence" value="ECO:0007669"/>
    <property type="project" value="UniProtKB-KW"/>
</dbReference>
<dbReference type="PANTHER" id="PTHR38418">
    <property type="entry name" value="SUGAR ISOMERASE, KPSF/GUTQ (AFU_ORTHOLOGUE AFUA_6G08860)"/>
    <property type="match status" value="1"/>
</dbReference>
<proteinExistence type="inferred from homology"/>
<dbReference type="PROSITE" id="PS51608">
    <property type="entry name" value="SAM_MT_UBIE"/>
    <property type="match status" value="1"/>
</dbReference>
<keyword evidence="5" id="KW-0413">Isomerase</keyword>
<dbReference type="InterPro" id="IPR046348">
    <property type="entry name" value="SIS_dom_sf"/>
</dbReference>
<keyword evidence="1" id="KW-0489">Methyltransferase</keyword>
<dbReference type="FunFam" id="3.40.50.150:FF:000133">
    <property type="entry name" value="2-methoxy-6-polyprenyl-1,4-benzoquinol methylase, mitochondrial"/>
    <property type="match status" value="1"/>
</dbReference>
<gene>
    <name evidence="5" type="ORF">ARAM_001088</name>
</gene>
<dbReference type="InterPro" id="IPR035474">
    <property type="entry name" value="SIS_Kpsf"/>
</dbReference>
<dbReference type="PROSITE" id="PS01183">
    <property type="entry name" value="UBIE_1"/>
    <property type="match status" value="1"/>
</dbReference>
<keyword evidence="2" id="KW-0808">Transferase</keyword>
<dbReference type="HAMAP" id="MF_01813">
    <property type="entry name" value="MenG_UbiE_methyltr"/>
    <property type="match status" value="1"/>
</dbReference>
<evidence type="ECO:0000313" key="5">
    <source>
        <dbReference type="EMBL" id="KKK17457.1"/>
    </source>
</evidence>
<dbReference type="CDD" id="cd02440">
    <property type="entry name" value="AdoMet_MTases"/>
    <property type="match status" value="1"/>
</dbReference>
<accession>A0A0F8X1L2</accession>
<dbReference type="SUPFAM" id="SSF53335">
    <property type="entry name" value="S-adenosyl-L-methionine-dependent methyltransferases"/>
    <property type="match status" value="1"/>
</dbReference>
<dbReference type="Gene3D" id="3.40.50.150">
    <property type="entry name" value="Vaccinia Virus protein VP39"/>
    <property type="match status" value="1"/>
</dbReference>
<dbReference type="PROSITE" id="PS01184">
    <property type="entry name" value="UBIE_2"/>
    <property type="match status" value="1"/>
</dbReference>
<keyword evidence="6" id="KW-1185">Reference proteome</keyword>
<dbReference type="Proteomes" id="UP000034291">
    <property type="component" value="Unassembled WGS sequence"/>
</dbReference>
<feature type="domain" description="SIS" evidence="4">
    <location>
        <begin position="459"/>
        <end position="609"/>
    </location>
</feature>
<dbReference type="InterPro" id="IPR029063">
    <property type="entry name" value="SAM-dependent_MTases_sf"/>
</dbReference>
<evidence type="ECO:0000313" key="6">
    <source>
        <dbReference type="Proteomes" id="UP000034291"/>
    </source>
</evidence>
<keyword evidence="3" id="KW-0949">S-adenosyl-L-methionine</keyword>
<dbReference type="InterPro" id="IPR004033">
    <property type="entry name" value="UbiE/COQ5_MeTrFase"/>
</dbReference>
<dbReference type="Pfam" id="PF01380">
    <property type="entry name" value="SIS"/>
    <property type="match status" value="1"/>
</dbReference>
<dbReference type="GO" id="GO:0042181">
    <property type="term" value="P:ketone biosynthetic process"/>
    <property type="evidence" value="ECO:0007669"/>
    <property type="project" value="UniProtKB-ARBA"/>
</dbReference>
<dbReference type="SUPFAM" id="SSF53697">
    <property type="entry name" value="SIS domain"/>
    <property type="match status" value="1"/>
</dbReference>
<dbReference type="GO" id="GO:0016853">
    <property type="term" value="F:isomerase activity"/>
    <property type="evidence" value="ECO:0007669"/>
    <property type="project" value="UniProtKB-KW"/>
</dbReference>
<dbReference type="InterPro" id="IPR001347">
    <property type="entry name" value="SIS_dom"/>
</dbReference>
<comment type="caution">
    <text evidence="5">The sequence shown here is derived from an EMBL/GenBank/DDBJ whole genome shotgun (WGS) entry which is preliminary data.</text>
</comment>
<dbReference type="InterPro" id="IPR023576">
    <property type="entry name" value="UbiE/COQ5_MeTrFase_CS"/>
</dbReference>
<dbReference type="GO" id="GO:0097367">
    <property type="term" value="F:carbohydrate derivative binding"/>
    <property type="evidence" value="ECO:0007669"/>
    <property type="project" value="InterPro"/>
</dbReference>
<evidence type="ECO:0000259" key="4">
    <source>
        <dbReference type="PROSITE" id="PS51464"/>
    </source>
</evidence>
<dbReference type="PROSITE" id="PS51464">
    <property type="entry name" value="SIS"/>
    <property type="match status" value="1"/>
</dbReference>
<sequence>IVRRPDSPAFSLPSTLPCPPSIFFPQAQSIQKPIMSSRSLWRGLQFTTRRRLVSTDTPYRCFSCSRVQADSKSDPERMTHFGFTNVPESKKESMVGAVFSSVASSYDTMNDLMSLGVHRLWKDHFVRSLNPGSALPSREGDLAGRGWNILDIAGGTGDIAFRMLDHATNINHDNETRVTIADINPDMLAEGKKRSIETPYYGTDRLSFMEGNAEHMPLIPDNSVDLYTVVFGIRNFTDKQAALLEAYRVLKPGGVFACMEFSKVDNALFNTVYKQWSFSAIPLIGQLVAGDRESYQYLVESIEKFPSQEEWRGMIQKAGFTIPGRGYENLTGGIAAIHKGIKPLSKFCLSWGKTWSSCDLVLENETCTMGHRNQQHEFPLSPAMLSSSSSASIQDDFALLPMTPPDPTEPSMSLNKDNSSVGTAIHVISTERAALAHLERLYQTDQLAQEHLARAVNQIAQTIHNGGKLVCCGVGKSGKIAQKLEATMNSLGIYSTFLHPTEALHGDLGMIRPNDTLLLISFSGRTPELLLLLPHIPTTVTVIAITSHLHPSTCPLLSFHPSHMSILLPAPIHEDEETSIGVCAPTSSTTVALSLGDALAIATARRLHRSPGKGPAEVFKSHHPGGAIGAASTASTPMSMSAVSFTSTPSDFLPVRQPVPPFSTREEFPQRPLLVDMMVPLDQIPTMSSAGKVRILDILLTAIQHPNAKSWVFASPSEIIPPRQLRFLSQGSYVDMDVSALADVGSPYLVSRKDWLRVPESCTVNEAKRLASIDPPVTVIAVMRGTSNSGECLGVVEAEDLWNDCTD</sequence>
<dbReference type="GO" id="GO:1901135">
    <property type="term" value="P:carbohydrate derivative metabolic process"/>
    <property type="evidence" value="ECO:0007669"/>
    <property type="project" value="InterPro"/>
</dbReference>
<dbReference type="CDD" id="cd05014">
    <property type="entry name" value="SIS_Kpsf"/>
    <property type="match status" value="1"/>
</dbReference>
<dbReference type="Pfam" id="PF01209">
    <property type="entry name" value="Ubie_methyltran"/>
    <property type="match status" value="1"/>
</dbReference>
<evidence type="ECO:0000256" key="2">
    <source>
        <dbReference type="ARBA" id="ARBA00022679"/>
    </source>
</evidence>
<dbReference type="STRING" id="308745.A0A0F8X1L2"/>
<dbReference type="OrthoDB" id="1872003at2759"/>